<organism evidence="1 2">
    <name type="scientific">Parascedosporium putredinis</name>
    <dbReference type="NCBI Taxonomy" id="1442378"/>
    <lineage>
        <taxon>Eukaryota</taxon>
        <taxon>Fungi</taxon>
        <taxon>Dikarya</taxon>
        <taxon>Ascomycota</taxon>
        <taxon>Pezizomycotina</taxon>
        <taxon>Sordariomycetes</taxon>
        <taxon>Hypocreomycetidae</taxon>
        <taxon>Microascales</taxon>
        <taxon>Microascaceae</taxon>
        <taxon>Parascedosporium</taxon>
    </lineage>
</organism>
<accession>A0A9P1GW71</accession>
<name>A0A9P1GW71_9PEZI</name>
<proteinExistence type="predicted"/>
<dbReference type="OrthoDB" id="414133at2759"/>
<dbReference type="Proteomes" id="UP000838763">
    <property type="component" value="Unassembled WGS sequence"/>
</dbReference>
<evidence type="ECO:0000313" key="2">
    <source>
        <dbReference type="Proteomes" id="UP000838763"/>
    </source>
</evidence>
<reference evidence="1" key="1">
    <citation type="submission" date="2022-11" db="EMBL/GenBank/DDBJ databases">
        <authorList>
            <person name="Scott C."/>
            <person name="Bruce N."/>
        </authorList>
    </citation>
    <scope>NUCLEOTIDE SEQUENCE</scope>
</reference>
<sequence>MDSFPSFPGSSPSDCWVLYEDEDDRELSEQDVEVLEVSRRLWELRQTRGQSLPRPAVINVDDEDDIIELECLVENEIFDLTQDDEVGGLDASPAVRRNQEISAVGHRLSRVTWNGMSLKEGVVVQINFQPSHPLRYRYLKIKCIYQPKDSQPGQTIVRGVPYIKSRHMGGLLKWRRREVAAVYDVDRDDPRDPDVQALIEVPVSEVTATRRLITTNAPYPDHSESGVLVCRWTYFRHWPSGKFREAARTSMHLDYEACMASIPQGTQTNPTEYPEMS</sequence>
<protein>
    <submittedName>
        <fullName evidence="1">Uncharacterized protein</fullName>
    </submittedName>
</protein>
<dbReference type="EMBL" id="CALLCH030000001">
    <property type="protein sequence ID" value="CAI4211093.1"/>
    <property type="molecule type" value="Genomic_DNA"/>
</dbReference>
<keyword evidence="2" id="KW-1185">Reference proteome</keyword>
<evidence type="ECO:0000313" key="1">
    <source>
        <dbReference type="EMBL" id="CAI4211093.1"/>
    </source>
</evidence>
<comment type="caution">
    <text evidence="1">The sequence shown here is derived from an EMBL/GenBank/DDBJ whole genome shotgun (WGS) entry which is preliminary data.</text>
</comment>
<gene>
    <name evidence="1" type="ORF">PPNO1_LOCUS891</name>
</gene>
<dbReference type="AlphaFoldDB" id="A0A9P1GW71"/>